<dbReference type="RefSeq" id="WP_012242997.1">
    <property type="nucleotide sequence ID" value="NZ_JACAOE010000001.1"/>
</dbReference>
<organism evidence="1 2">
    <name type="scientific">Acholeplasma laidlawii</name>
    <dbReference type="NCBI Taxonomy" id="2148"/>
    <lineage>
        <taxon>Bacteria</taxon>
        <taxon>Bacillati</taxon>
        <taxon>Mycoplasmatota</taxon>
        <taxon>Mollicutes</taxon>
        <taxon>Acholeplasmatales</taxon>
        <taxon>Acholeplasmataceae</taxon>
        <taxon>Acholeplasma</taxon>
    </lineage>
</organism>
<dbReference type="EMBL" id="VKID01000001">
    <property type="protein sequence ID" value="TRX99518.1"/>
    <property type="molecule type" value="Genomic_DNA"/>
</dbReference>
<evidence type="ECO:0008006" key="3">
    <source>
        <dbReference type="Google" id="ProtNLM"/>
    </source>
</evidence>
<dbReference type="Pfam" id="PF14253">
    <property type="entry name" value="AbiH"/>
    <property type="match status" value="1"/>
</dbReference>
<sequence>MLLVLGNGFDIQCGLKTDYLDYFNQRYSKEDFQITIDYFNQIQSKMDYDNSLNLNNSIYRIINRMTESDINLLFDQISIWDVVFISEKIVKKNAGWHNVENLIFEYISENKISLIDIQKQGKNYSSLVRTFNPLFALISKAFELKEMTFSQIEYNKWLLDQLKIIELDFKEYVSNQLRLNKIKYERRNSLLYKEFSKIASSVNDSIFSLINFNYSIPTFTRNYDDIKQWNMTNIHGSIHSEEVIFGIDEQDLESKKWIKSNESKYLFTKTARKIHAYDGDESFNLKEAVKGHILIYGHSLNPQDYSYFQSIFDACNLIESTTIIYFAWSNFDKKRKVRTDTVNNAIKLLKNYGESIPNAVGNNLLHRMLLEKRIRIIEITNINDVKSGYYFYNYKD</sequence>
<proteinExistence type="predicted"/>
<dbReference type="AlphaFoldDB" id="A0A553IH42"/>
<gene>
    <name evidence="1" type="ORF">FNV44_00320</name>
</gene>
<comment type="caution">
    <text evidence="1">The sequence shown here is derived from an EMBL/GenBank/DDBJ whole genome shotgun (WGS) entry which is preliminary data.</text>
</comment>
<dbReference type="OMA" id="NIHGIAY"/>
<protein>
    <recommendedName>
        <fullName evidence="3">Bacteriophage abortive infection AbiH</fullName>
    </recommendedName>
</protein>
<dbReference type="Proteomes" id="UP000315938">
    <property type="component" value="Unassembled WGS sequence"/>
</dbReference>
<name>A0A553IH42_ACHLA</name>
<dbReference type="InterPro" id="IPR025935">
    <property type="entry name" value="AbiH"/>
</dbReference>
<reference evidence="1 2" key="1">
    <citation type="submission" date="2019-07" db="EMBL/GenBank/DDBJ databases">
        <title>Genome sequence of Acholeplasma laidlawii strain with increased resistance to erythromycin.</title>
        <authorList>
            <person name="Medvedeva E.S."/>
            <person name="Baranova N.B."/>
            <person name="Siniagina M.N."/>
            <person name="Mouzykantov A."/>
            <person name="Chernova O.A."/>
            <person name="Chernov V.M."/>
        </authorList>
    </citation>
    <scope>NUCLEOTIDE SEQUENCE [LARGE SCALE GENOMIC DNA]</scope>
    <source>
        <strain evidence="1 2">PG8REry</strain>
    </source>
</reference>
<dbReference type="GeneID" id="41339202"/>
<evidence type="ECO:0000313" key="1">
    <source>
        <dbReference type="EMBL" id="TRX99518.1"/>
    </source>
</evidence>
<accession>A0A553IH42</accession>
<evidence type="ECO:0000313" key="2">
    <source>
        <dbReference type="Proteomes" id="UP000315938"/>
    </source>
</evidence>